<keyword evidence="1" id="KW-0677">Repeat</keyword>
<dbReference type="InterPro" id="IPR051685">
    <property type="entry name" value="Ycf3/AcsC/BcsC/TPR_MFPF"/>
</dbReference>
<name>A0AAU7CW39_9BACT</name>
<dbReference type="SUPFAM" id="SSF48452">
    <property type="entry name" value="TPR-like"/>
    <property type="match status" value="1"/>
</dbReference>
<keyword evidence="5" id="KW-0732">Signal</keyword>
<dbReference type="Pfam" id="PF13181">
    <property type="entry name" value="TPR_8"/>
    <property type="match status" value="1"/>
</dbReference>
<dbReference type="RefSeq" id="WP_348267220.1">
    <property type="nucleotide sequence ID" value="NZ_CP121194.1"/>
</dbReference>
<feature type="repeat" description="TPR" evidence="3">
    <location>
        <begin position="236"/>
        <end position="269"/>
    </location>
</feature>
<dbReference type="InterPro" id="IPR019734">
    <property type="entry name" value="TPR_rpt"/>
</dbReference>
<feature type="repeat" description="TPR" evidence="3">
    <location>
        <begin position="168"/>
        <end position="201"/>
    </location>
</feature>
<dbReference type="PROSITE" id="PS50005">
    <property type="entry name" value="TPR"/>
    <property type="match status" value="3"/>
</dbReference>
<feature type="compositionally biased region" description="Polar residues" evidence="4">
    <location>
        <begin position="297"/>
        <end position="308"/>
    </location>
</feature>
<evidence type="ECO:0000256" key="2">
    <source>
        <dbReference type="ARBA" id="ARBA00022803"/>
    </source>
</evidence>
<feature type="region of interest" description="Disordered" evidence="4">
    <location>
        <begin position="297"/>
        <end position="320"/>
    </location>
</feature>
<evidence type="ECO:0000313" key="6">
    <source>
        <dbReference type="EMBL" id="XBH09713.1"/>
    </source>
</evidence>
<dbReference type="EMBL" id="CP121194">
    <property type="protein sequence ID" value="XBH09713.1"/>
    <property type="molecule type" value="Genomic_DNA"/>
</dbReference>
<proteinExistence type="predicted"/>
<dbReference type="InterPro" id="IPR011990">
    <property type="entry name" value="TPR-like_helical_dom_sf"/>
</dbReference>
<evidence type="ECO:0000256" key="3">
    <source>
        <dbReference type="PROSITE-ProRule" id="PRU00339"/>
    </source>
</evidence>
<evidence type="ECO:0000313" key="7">
    <source>
        <dbReference type="EMBL" id="XBH13099.1"/>
    </source>
</evidence>
<accession>A0AAU7CW39</accession>
<keyword evidence="2 3" id="KW-0802">TPR repeat</keyword>
<feature type="repeat" description="TPR" evidence="3">
    <location>
        <begin position="202"/>
        <end position="235"/>
    </location>
</feature>
<dbReference type="Pfam" id="PF14559">
    <property type="entry name" value="TPR_19"/>
    <property type="match status" value="1"/>
</dbReference>
<feature type="signal peptide" evidence="5">
    <location>
        <begin position="1"/>
        <end position="24"/>
    </location>
</feature>
<dbReference type="Gene3D" id="1.25.40.10">
    <property type="entry name" value="Tetratricopeptide repeat domain"/>
    <property type="match status" value="2"/>
</dbReference>
<dbReference type="KEGG" id="epl:P4G45_14650"/>
<evidence type="ECO:0000256" key="5">
    <source>
        <dbReference type="SAM" id="SignalP"/>
    </source>
</evidence>
<reference evidence="6" key="1">
    <citation type="submission" date="2023-03" db="EMBL/GenBank/DDBJ databases">
        <title>Edaphobacter sp.</title>
        <authorList>
            <person name="Huber K.J."/>
            <person name="Papendorf J."/>
            <person name="Pilke C."/>
            <person name="Bunk B."/>
            <person name="Sproeer C."/>
            <person name="Pester M."/>
        </authorList>
    </citation>
    <scope>NUCLEOTIDE SEQUENCE</scope>
    <source>
        <strain evidence="6">DSM 109919</strain>
        <strain evidence="7">DSM 109920</strain>
    </source>
</reference>
<dbReference type="SMART" id="SM00028">
    <property type="entry name" value="TPR"/>
    <property type="match status" value="6"/>
</dbReference>
<dbReference type="AlphaFoldDB" id="A0AAU7CW39"/>
<dbReference type="EMBL" id="CP121195">
    <property type="protein sequence ID" value="XBH13099.1"/>
    <property type="molecule type" value="Genomic_DNA"/>
</dbReference>
<accession>A0AAU7D5K6</accession>
<feature type="chain" id="PRO_5043288676" evidence="5">
    <location>
        <begin position="25"/>
        <end position="320"/>
    </location>
</feature>
<organism evidence="6">
    <name type="scientific">Edaphobacter paludis</name>
    <dbReference type="NCBI Taxonomy" id="3035702"/>
    <lineage>
        <taxon>Bacteria</taxon>
        <taxon>Pseudomonadati</taxon>
        <taxon>Acidobacteriota</taxon>
        <taxon>Terriglobia</taxon>
        <taxon>Terriglobales</taxon>
        <taxon>Acidobacteriaceae</taxon>
        <taxon>Edaphobacter</taxon>
    </lineage>
</organism>
<protein>
    <submittedName>
        <fullName evidence="6">Tetratricopeptide repeat protein</fullName>
    </submittedName>
</protein>
<gene>
    <name evidence="6" type="ORF">P4G45_14650</name>
    <name evidence="7" type="ORF">P8936_15605</name>
</gene>
<evidence type="ECO:0000256" key="1">
    <source>
        <dbReference type="ARBA" id="ARBA00022737"/>
    </source>
</evidence>
<sequence length="320" mass="35153">MRFFGAMLIRGVLLLCVFAGVMPAAGLGSVQAQSSPTTGENVAARDAFERTLAADPHNLAAQEGEVQVSERLALAARAAGDKDTALTALLRAQKFAPENARLLYDLGILEDEMRLYRDADLTLAHLWEIDTTNPKVLYAVARVKLDLGQLAPAEENMKAYLEVKPNDPTAHYALGRIYQEGLQFDKAKAEFERSIQLQPVQTEAYYQVGDIAIQQHNYAEALANFDKTLSRNPRHGGALAGSGIACFKLKQYEKAEEFLDKAISAAPDYQPGHYYLGLTLARLGKKTEAEREFSVATQLANQDNSQGANRLRLVPPTESR</sequence>
<dbReference type="PANTHER" id="PTHR44943:SF8">
    <property type="entry name" value="TPR REPEAT-CONTAINING PROTEIN MJ0263"/>
    <property type="match status" value="1"/>
</dbReference>
<evidence type="ECO:0000256" key="4">
    <source>
        <dbReference type="SAM" id="MobiDB-lite"/>
    </source>
</evidence>
<dbReference type="PANTHER" id="PTHR44943">
    <property type="entry name" value="CELLULOSE SYNTHASE OPERON PROTEIN C"/>
    <property type="match status" value="1"/>
</dbReference>